<comment type="domain">
    <text evidence="11">The N-terminal domain is essential for RNAP assembly and basal transcription, whereas the C-terminal domain is involved in interaction with transcriptional regulators and with upstream promoter elements.</text>
</comment>
<dbReference type="GO" id="GO:0000428">
    <property type="term" value="C:DNA-directed RNA polymerase complex"/>
    <property type="evidence" value="ECO:0007669"/>
    <property type="project" value="UniProtKB-KW"/>
</dbReference>
<dbReference type="Gene3D" id="1.10.150.20">
    <property type="entry name" value="5' to 3' exonuclease, C-terminal subdomain"/>
    <property type="match status" value="1"/>
</dbReference>
<dbReference type="InterPro" id="IPR011773">
    <property type="entry name" value="DNA-dir_RpoA"/>
</dbReference>
<dbReference type="GO" id="GO:0046983">
    <property type="term" value="F:protein dimerization activity"/>
    <property type="evidence" value="ECO:0007669"/>
    <property type="project" value="InterPro"/>
</dbReference>
<evidence type="ECO:0000256" key="1">
    <source>
        <dbReference type="ARBA" id="ARBA00007123"/>
    </source>
</evidence>
<keyword evidence="7 11" id="KW-0804">Transcription</keyword>
<name>W8GFT2_9MOLU</name>
<evidence type="ECO:0000256" key="3">
    <source>
        <dbReference type="ARBA" id="ARBA00015972"/>
    </source>
</evidence>
<evidence type="ECO:0000313" key="14">
    <source>
        <dbReference type="Proteomes" id="UP000019450"/>
    </source>
</evidence>
<dbReference type="CDD" id="cd06928">
    <property type="entry name" value="RNAP_alpha_NTD"/>
    <property type="match status" value="1"/>
</dbReference>
<dbReference type="Pfam" id="PF01000">
    <property type="entry name" value="RNA_pol_A_bac"/>
    <property type="match status" value="1"/>
</dbReference>
<evidence type="ECO:0000256" key="5">
    <source>
        <dbReference type="ARBA" id="ARBA00022679"/>
    </source>
</evidence>
<dbReference type="EMBL" id="CP006932">
    <property type="protein sequence ID" value="AHK22428.1"/>
    <property type="molecule type" value="Genomic_DNA"/>
</dbReference>
<comment type="similarity">
    <text evidence="1 11">Belongs to the RNA polymerase alpha chain family.</text>
</comment>
<feature type="region of interest" description="Alpha N-terminal domain (alpha-NTD)" evidence="11">
    <location>
        <begin position="1"/>
        <end position="245"/>
    </location>
</feature>
<dbReference type="InterPro" id="IPR011262">
    <property type="entry name" value="DNA-dir_RNA_pol_insert"/>
</dbReference>
<evidence type="ECO:0000313" key="13">
    <source>
        <dbReference type="EMBL" id="AHK22428.1"/>
    </source>
</evidence>
<proteinExistence type="inferred from homology"/>
<feature type="region of interest" description="Alpha C-terminal domain (alpha-CTD)" evidence="11">
    <location>
        <begin position="257"/>
        <end position="325"/>
    </location>
</feature>
<reference evidence="13 14" key="1">
    <citation type="journal article" date="2014" name="Genome Biol. Evol.">
        <title>Phylogenomics of "Candidatus Hepatoplasma crinochetorum," a Lineage of Mollicutes Associated with Noninsect Arthropods.</title>
        <authorList>
            <person name="Leclercq S."/>
            <person name="Dittmer J."/>
            <person name="Bouchon D."/>
            <person name="Cordaux R."/>
        </authorList>
    </citation>
    <scope>NUCLEOTIDE SEQUENCE [LARGE SCALE GENOMIC DNA]</scope>
    <source>
        <strain evidence="13 14">Av</strain>
    </source>
</reference>
<dbReference type="SUPFAM" id="SSF56553">
    <property type="entry name" value="Insert subdomain of RNA polymerase alpha subunit"/>
    <property type="match status" value="1"/>
</dbReference>
<dbReference type="PATRIC" id="fig|1427984.3.peg.310"/>
<dbReference type="STRING" id="1427984.X271_00322"/>
<evidence type="ECO:0000259" key="12">
    <source>
        <dbReference type="SMART" id="SM00662"/>
    </source>
</evidence>
<dbReference type="AlphaFoldDB" id="W8GFT2"/>
<protein>
    <recommendedName>
        <fullName evidence="3 11">DNA-directed RNA polymerase subunit alpha</fullName>
        <shortName evidence="11">RNAP subunit alpha</shortName>
        <ecNumber evidence="2 11">2.7.7.6</ecNumber>
    </recommendedName>
    <alternativeName>
        <fullName evidence="9 11">RNA polymerase subunit alpha</fullName>
    </alternativeName>
    <alternativeName>
        <fullName evidence="8 11">Transcriptase subunit alpha</fullName>
    </alternativeName>
</protein>
<dbReference type="SUPFAM" id="SSF47789">
    <property type="entry name" value="C-terminal domain of RNA polymerase alpha subunit"/>
    <property type="match status" value="1"/>
</dbReference>
<comment type="subunit">
    <text evidence="11">Homodimer. The RNAP catalytic core consists of 2 alpha, 1 beta, 1 beta' and 1 omega subunit. When a sigma factor is associated with the core the holoenzyme is formed, which can initiate transcription.</text>
</comment>
<evidence type="ECO:0000256" key="2">
    <source>
        <dbReference type="ARBA" id="ARBA00012418"/>
    </source>
</evidence>
<dbReference type="GO" id="GO:0006351">
    <property type="term" value="P:DNA-templated transcription"/>
    <property type="evidence" value="ECO:0007669"/>
    <property type="project" value="UniProtKB-UniRule"/>
</dbReference>
<dbReference type="GO" id="GO:0005737">
    <property type="term" value="C:cytoplasm"/>
    <property type="evidence" value="ECO:0007669"/>
    <property type="project" value="UniProtKB-ARBA"/>
</dbReference>
<dbReference type="OrthoDB" id="9805706at2"/>
<dbReference type="Gene3D" id="3.30.1360.10">
    <property type="entry name" value="RNA polymerase, RBP11-like subunit"/>
    <property type="match status" value="1"/>
</dbReference>
<evidence type="ECO:0000256" key="10">
    <source>
        <dbReference type="ARBA" id="ARBA00048552"/>
    </source>
</evidence>
<accession>W8GFT2</accession>
<dbReference type="NCBIfam" id="NF003519">
    <property type="entry name" value="PRK05182.2-5"/>
    <property type="match status" value="1"/>
</dbReference>
<evidence type="ECO:0000256" key="11">
    <source>
        <dbReference type="HAMAP-Rule" id="MF_00059"/>
    </source>
</evidence>
<dbReference type="SMART" id="SM00662">
    <property type="entry name" value="RPOLD"/>
    <property type="match status" value="1"/>
</dbReference>
<dbReference type="EC" id="2.7.7.6" evidence="2 11"/>
<keyword evidence="6 11" id="KW-0548">Nucleotidyltransferase</keyword>
<organism evidence="13 14">
    <name type="scientific">Candidatus Hepatoplasma crinochetorum Av</name>
    <dbReference type="NCBI Taxonomy" id="1427984"/>
    <lineage>
        <taxon>Bacteria</taxon>
        <taxon>Bacillati</taxon>
        <taxon>Mycoplasmatota</taxon>
        <taxon>Mollicutes</taxon>
        <taxon>Candidatus Hepatoplasmataceae</taxon>
        <taxon>Candidatus Hepatoplasma</taxon>
    </lineage>
</organism>
<dbReference type="InterPro" id="IPR011263">
    <property type="entry name" value="DNA-dir_RNA_pol_RpoA/D/Rpb3"/>
</dbReference>
<keyword evidence="14" id="KW-1185">Reference proteome</keyword>
<keyword evidence="4 11" id="KW-0240">DNA-directed RNA polymerase</keyword>
<gene>
    <name evidence="11 13" type="primary">rpoA</name>
    <name evidence="13" type="ORF">X271_00322</name>
</gene>
<dbReference type="Pfam" id="PF03118">
    <property type="entry name" value="RNA_pol_A_CTD"/>
    <property type="match status" value="1"/>
</dbReference>
<dbReference type="SUPFAM" id="SSF55257">
    <property type="entry name" value="RBP11-like subunits of RNA polymerase"/>
    <property type="match status" value="1"/>
</dbReference>
<dbReference type="GO" id="GO:0003899">
    <property type="term" value="F:DNA-directed RNA polymerase activity"/>
    <property type="evidence" value="ECO:0007669"/>
    <property type="project" value="UniProtKB-UniRule"/>
</dbReference>
<evidence type="ECO:0000256" key="6">
    <source>
        <dbReference type="ARBA" id="ARBA00022695"/>
    </source>
</evidence>
<evidence type="ECO:0000256" key="8">
    <source>
        <dbReference type="ARBA" id="ARBA00032524"/>
    </source>
</evidence>
<dbReference type="InterPro" id="IPR011260">
    <property type="entry name" value="RNAP_asu_C"/>
</dbReference>
<dbReference type="Gene3D" id="2.170.120.12">
    <property type="entry name" value="DNA-directed RNA polymerase, insert domain"/>
    <property type="match status" value="1"/>
</dbReference>
<dbReference type="RefSeq" id="WP_025208725.1">
    <property type="nucleotide sequence ID" value="NZ_CP006932.1"/>
</dbReference>
<dbReference type="InterPro" id="IPR036603">
    <property type="entry name" value="RBP11-like"/>
</dbReference>
<keyword evidence="5 11" id="KW-0808">Transferase</keyword>
<dbReference type="Proteomes" id="UP000019450">
    <property type="component" value="Chromosome"/>
</dbReference>
<comment type="catalytic activity">
    <reaction evidence="10 11">
        <text>RNA(n) + a ribonucleoside 5'-triphosphate = RNA(n+1) + diphosphate</text>
        <dbReference type="Rhea" id="RHEA:21248"/>
        <dbReference type="Rhea" id="RHEA-COMP:14527"/>
        <dbReference type="Rhea" id="RHEA-COMP:17342"/>
        <dbReference type="ChEBI" id="CHEBI:33019"/>
        <dbReference type="ChEBI" id="CHEBI:61557"/>
        <dbReference type="ChEBI" id="CHEBI:140395"/>
        <dbReference type="EC" id="2.7.7.6"/>
    </reaction>
</comment>
<evidence type="ECO:0000256" key="7">
    <source>
        <dbReference type="ARBA" id="ARBA00023163"/>
    </source>
</evidence>
<dbReference type="HOGENOM" id="CLU_053084_0_1_14"/>
<dbReference type="eggNOG" id="COG0202">
    <property type="taxonomic scope" value="Bacteria"/>
</dbReference>
<dbReference type="Pfam" id="PF01193">
    <property type="entry name" value="RNA_pol_L"/>
    <property type="match status" value="1"/>
</dbReference>
<evidence type="ECO:0000256" key="4">
    <source>
        <dbReference type="ARBA" id="ARBA00022478"/>
    </source>
</evidence>
<comment type="function">
    <text evidence="11">DNA-dependent RNA polymerase catalyzes the transcription of DNA into RNA using the four ribonucleoside triphosphates as substrates.</text>
</comment>
<evidence type="ECO:0000256" key="9">
    <source>
        <dbReference type="ARBA" id="ARBA00033070"/>
    </source>
</evidence>
<dbReference type="KEGG" id="hcr:X271_00322"/>
<dbReference type="HAMAP" id="MF_00059">
    <property type="entry name" value="RNApol_bact_RpoA"/>
    <property type="match status" value="1"/>
</dbReference>
<dbReference type="InterPro" id="IPR036643">
    <property type="entry name" value="RNApol_insert_sf"/>
</dbReference>
<sequence length="325" mass="36320">MEKFLKPTFQKIIKVEEERTSNVAKFVVKKLERGFGNTIGVALRRTILSSIPGIAPFAISIEGVNHEFQAFADTKEDIVEIVLNLKNLIIEVDENLINVDEIYKFTINQRGEVVTAGDIEAPIGFKIINSDLVIANMVGKAKMNMTIYVAYSKGFKTFEENRIFVKEALGGLSNIIAIDSNYSPIERVNIRISDVNPGESRVFEELTLEVETKGNILPEKVVAFAGSILKNYFKAFDNLEEVDLTKQFVEEIEEEEIDSHLQMSIENLNLSVRSENALKAAGISTVEELIDRPVSSLQAIKNLGDKSKNEIIQSIQDLGLSFKSE</sequence>
<feature type="domain" description="DNA-directed RNA polymerase RpoA/D/Rpb3-type" evidence="12">
    <location>
        <begin position="23"/>
        <end position="239"/>
    </location>
</feature>
<dbReference type="GO" id="GO:0003677">
    <property type="term" value="F:DNA binding"/>
    <property type="evidence" value="ECO:0007669"/>
    <property type="project" value="UniProtKB-UniRule"/>
</dbReference>
<dbReference type="NCBIfam" id="TIGR02027">
    <property type="entry name" value="rpoA"/>
    <property type="match status" value="1"/>
</dbReference>